<keyword evidence="5" id="KW-0378">Hydrolase</keyword>
<evidence type="ECO:0000313" key="10">
    <source>
        <dbReference type="EMBL" id="ETZ06731.1"/>
    </source>
</evidence>
<comment type="catalytic activity">
    <reaction evidence="9">
        <text>S-methyl-5'-thioadenosine + phosphate = 5-(methylsulfanyl)-alpha-D-ribose 1-phosphate + adenine</text>
        <dbReference type="Rhea" id="RHEA:11852"/>
        <dbReference type="ChEBI" id="CHEBI:16708"/>
        <dbReference type="ChEBI" id="CHEBI:17509"/>
        <dbReference type="ChEBI" id="CHEBI:43474"/>
        <dbReference type="ChEBI" id="CHEBI:58533"/>
        <dbReference type="EC" id="2.4.2.28"/>
    </reaction>
    <physiologicalReaction direction="left-to-right" evidence="9">
        <dbReference type="Rhea" id="RHEA:11853"/>
    </physiologicalReaction>
</comment>
<dbReference type="Gene3D" id="3.60.140.10">
    <property type="entry name" value="CNF1/YfiH-like putative cysteine hydrolases"/>
    <property type="match status" value="1"/>
</dbReference>
<dbReference type="Proteomes" id="UP000019112">
    <property type="component" value="Unassembled WGS sequence"/>
</dbReference>
<evidence type="ECO:0000256" key="3">
    <source>
        <dbReference type="ARBA" id="ARBA00022679"/>
    </source>
</evidence>
<keyword evidence="11" id="KW-1185">Reference proteome</keyword>
<evidence type="ECO:0000256" key="6">
    <source>
        <dbReference type="ARBA" id="ARBA00022833"/>
    </source>
</evidence>
<reference evidence="10 11" key="1">
    <citation type="journal article" date="2014" name="FEMS Microbiol. Lett.">
        <title>Draft genome sequences of three Holospora species (Holospora obtusa, Holospora undulata, and Holospora elegans), endonuclear symbiotic bacteria of the ciliate Paramecium caudatum.</title>
        <authorList>
            <person name="Dohra H."/>
            <person name="Tanaka K."/>
            <person name="Suzuki T."/>
            <person name="Fujishima M."/>
            <person name="Suzuki H."/>
        </authorList>
    </citation>
    <scope>NUCLEOTIDE SEQUENCE [LARGE SCALE GENOMIC DNA]</scope>
    <source>
        <strain evidence="10 11">F1</strain>
    </source>
</reference>
<proteinExistence type="inferred from homology"/>
<dbReference type="RefSeq" id="WP_021827084.1">
    <property type="nucleotide sequence ID" value="NZ_AWTR02000086.1"/>
</dbReference>
<dbReference type="PANTHER" id="PTHR30616:SF2">
    <property type="entry name" value="PURINE NUCLEOSIDE PHOSPHORYLASE LACC1"/>
    <property type="match status" value="1"/>
</dbReference>
<evidence type="ECO:0000256" key="2">
    <source>
        <dbReference type="ARBA" id="ARBA00007353"/>
    </source>
</evidence>
<evidence type="ECO:0000256" key="5">
    <source>
        <dbReference type="ARBA" id="ARBA00022801"/>
    </source>
</evidence>
<organism evidence="10 11">
    <name type="scientific">Holospora obtusa F1</name>
    <dbReference type="NCBI Taxonomy" id="1399147"/>
    <lineage>
        <taxon>Bacteria</taxon>
        <taxon>Pseudomonadati</taxon>
        <taxon>Pseudomonadota</taxon>
        <taxon>Alphaproteobacteria</taxon>
        <taxon>Holosporales</taxon>
        <taxon>Holosporaceae</taxon>
        <taxon>Holospora</taxon>
    </lineage>
</organism>
<name>W6TDC0_HOLOB</name>
<evidence type="ECO:0000313" key="11">
    <source>
        <dbReference type="Proteomes" id="UP000019112"/>
    </source>
</evidence>
<dbReference type="GO" id="GO:0005507">
    <property type="term" value="F:copper ion binding"/>
    <property type="evidence" value="ECO:0007669"/>
    <property type="project" value="TreeGrafter"/>
</dbReference>
<dbReference type="GO" id="GO:0016787">
    <property type="term" value="F:hydrolase activity"/>
    <property type="evidence" value="ECO:0007669"/>
    <property type="project" value="UniProtKB-KW"/>
</dbReference>
<evidence type="ECO:0000256" key="4">
    <source>
        <dbReference type="ARBA" id="ARBA00022723"/>
    </source>
</evidence>
<gene>
    <name evidence="10" type="ORF">P618_201095</name>
</gene>
<evidence type="ECO:0000256" key="7">
    <source>
        <dbReference type="ARBA" id="ARBA00047989"/>
    </source>
</evidence>
<comment type="catalytic activity">
    <reaction evidence="7">
        <text>adenosine + H2O + H(+) = inosine + NH4(+)</text>
        <dbReference type="Rhea" id="RHEA:24408"/>
        <dbReference type="ChEBI" id="CHEBI:15377"/>
        <dbReference type="ChEBI" id="CHEBI:15378"/>
        <dbReference type="ChEBI" id="CHEBI:16335"/>
        <dbReference type="ChEBI" id="CHEBI:17596"/>
        <dbReference type="ChEBI" id="CHEBI:28938"/>
        <dbReference type="EC" id="3.5.4.4"/>
    </reaction>
    <physiologicalReaction direction="left-to-right" evidence="7">
        <dbReference type="Rhea" id="RHEA:24409"/>
    </physiologicalReaction>
</comment>
<protein>
    <submittedName>
        <fullName evidence="10">Laccase domain protein</fullName>
    </submittedName>
</protein>
<dbReference type="EMBL" id="AWTR02000086">
    <property type="protein sequence ID" value="ETZ06731.1"/>
    <property type="molecule type" value="Genomic_DNA"/>
</dbReference>
<keyword evidence="4" id="KW-0479">Metal-binding</keyword>
<accession>W6TDC0</accession>
<dbReference type="OrthoDB" id="4279at2"/>
<dbReference type="CDD" id="cd16833">
    <property type="entry name" value="YfiH"/>
    <property type="match status" value="1"/>
</dbReference>
<dbReference type="eggNOG" id="COG1496">
    <property type="taxonomic scope" value="Bacteria"/>
</dbReference>
<dbReference type="Pfam" id="PF02578">
    <property type="entry name" value="Cu-oxidase_4"/>
    <property type="match status" value="1"/>
</dbReference>
<dbReference type="InterPro" id="IPR003730">
    <property type="entry name" value="Cu_polyphenol_OxRdtase"/>
</dbReference>
<dbReference type="PANTHER" id="PTHR30616">
    <property type="entry name" value="UNCHARACTERIZED PROTEIN YFIH"/>
    <property type="match status" value="1"/>
</dbReference>
<dbReference type="SUPFAM" id="SSF64438">
    <property type="entry name" value="CNF1/YfiH-like putative cysteine hydrolases"/>
    <property type="match status" value="1"/>
</dbReference>
<comment type="similarity">
    <text evidence="2">Belongs to the purine nucleoside phosphorylase YfiH/LACC1 family.</text>
</comment>
<dbReference type="GO" id="GO:0017061">
    <property type="term" value="F:S-methyl-5-thioadenosine phosphorylase activity"/>
    <property type="evidence" value="ECO:0007669"/>
    <property type="project" value="UniProtKB-EC"/>
</dbReference>
<evidence type="ECO:0000256" key="9">
    <source>
        <dbReference type="ARBA" id="ARBA00049893"/>
    </source>
</evidence>
<comment type="caution">
    <text evidence="10">The sequence shown here is derived from an EMBL/GenBank/DDBJ whole genome shotgun (WGS) entry which is preliminary data.</text>
</comment>
<evidence type="ECO:0000256" key="8">
    <source>
        <dbReference type="ARBA" id="ARBA00048968"/>
    </source>
</evidence>
<keyword evidence="6" id="KW-0862">Zinc</keyword>
<comment type="catalytic activity">
    <reaction evidence="1">
        <text>inosine + phosphate = alpha-D-ribose 1-phosphate + hypoxanthine</text>
        <dbReference type="Rhea" id="RHEA:27646"/>
        <dbReference type="ChEBI" id="CHEBI:17368"/>
        <dbReference type="ChEBI" id="CHEBI:17596"/>
        <dbReference type="ChEBI" id="CHEBI:43474"/>
        <dbReference type="ChEBI" id="CHEBI:57720"/>
        <dbReference type="EC" id="2.4.2.1"/>
    </reaction>
    <physiologicalReaction direction="left-to-right" evidence="1">
        <dbReference type="Rhea" id="RHEA:27647"/>
    </physiologicalReaction>
</comment>
<dbReference type="InterPro" id="IPR038371">
    <property type="entry name" value="Cu_polyphenol_OxRdtase_sf"/>
</dbReference>
<dbReference type="InterPro" id="IPR011324">
    <property type="entry name" value="Cytotoxic_necrot_fac-like_cat"/>
</dbReference>
<comment type="catalytic activity">
    <reaction evidence="8">
        <text>adenosine + phosphate = alpha-D-ribose 1-phosphate + adenine</text>
        <dbReference type="Rhea" id="RHEA:27642"/>
        <dbReference type="ChEBI" id="CHEBI:16335"/>
        <dbReference type="ChEBI" id="CHEBI:16708"/>
        <dbReference type="ChEBI" id="CHEBI:43474"/>
        <dbReference type="ChEBI" id="CHEBI:57720"/>
        <dbReference type="EC" id="2.4.2.1"/>
    </reaction>
    <physiologicalReaction direction="left-to-right" evidence="8">
        <dbReference type="Rhea" id="RHEA:27643"/>
    </physiologicalReaction>
</comment>
<evidence type="ECO:0000256" key="1">
    <source>
        <dbReference type="ARBA" id="ARBA00000553"/>
    </source>
</evidence>
<dbReference type="AlphaFoldDB" id="W6TDC0"/>
<keyword evidence="3" id="KW-0808">Transferase</keyword>
<sequence length="243" mass="27995">MLEKFDFSPSFCAEWKIPHGFFPGMFEERNLSVGYKSVETYLENRRDLVLSLNMNPNKILFPYQTHGCDVVSVTNVTEISPVCDGLVTNVPGIMLCISTADCGPVMFWDGADVVGICHAGWKGTLSGILENTLDAARDLSKYPEKIQACLGPTIRCQHYEVSKDFYDFFILEDPKSYLFFKQRKRLYFDLPGYINFRLLQQKCILVDTLENTYESRFFSRRQSVHQHSLYKYSFGSMIGIFEK</sequence>